<dbReference type="EMBL" id="LSSK01001473">
    <property type="protein sequence ID" value="OMH79651.1"/>
    <property type="molecule type" value="Genomic_DNA"/>
</dbReference>
<dbReference type="GO" id="GO:0047617">
    <property type="term" value="F:fatty acyl-CoA hydrolase activity"/>
    <property type="evidence" value="ECO:0007669"/>
    <property type="project" value="InterPro"/>
</dbReference>
<feature type="domain" description="Acyl-CoA thioesterase-like C-terminal" evidence="1">
    <location>
        <begin position="63"/>
        <end position="195"/>
    </location>
</feature>
<dbReference type="OrthoDB" id="68328at2759"/>
<dbReference type="PANTHER" id="PTHR11066:SF34">
    <property type="entry name" value="ACYL-COENZYME A THIOESTERASE 8"/>
    <property type="match status" value="1"/>
</dbReference>
<dbReference type="InterPro" id="IPR003703">
    <property type="entry name" value="Acyl_CoA_thio"/>
</dbReference>
<protein>
    <submittedName>
        <fullName evidence="2">Acyl-coenzyme A thioesterase 8</fullName>
    </submittedName>
</protein>
<dbReference type="SUPFAM" id="SSF54637">
    <property type="entry name" value="Thioesterase/thiol ester dehydrase-isomerase"/>
    <property type="match status" value="1"/>
</dbReference>
<name>A0A1R1PFA6_ZANCU</name>
<dbReference type="CDD" id="cd03444">
    <property type="entry name" value="Thioesterase_II_repeat1"/>
    <property type="match status" value="1"/>
</dbReference>
<dbReference type="GO" id="GO:0006637">
    <property type="term" value="P:acyl-CoA metabolic process"/>
    <property type="evidence" value="ECO:0007669"/>
    <property type="project" value="InterPro"/>
</dbReference>
<dbReference type="GO" id="GO:0005782">
    <property type="term" value="C:peroxisomal matrix"/>
    <property type="evidence" value="ECO:0007669"/>
    <property type="project" value="UniProtKB-SubCell"/>
</dbReference>
<evidence type="ECO:0000259" key="1">
    <source>
        <dbReference type="Pfam" id="PF20789"/>
    </source>
</evidence>
<accession>A0A1R1PFA6</accession>
<dbReference type="AlphaFoldDB" id="A0A1R1PFA6"/>
<evidence type="ECO:0000313" key="3">
    <source>
        <dbReference type="Proteomes" id="UP000188320"/>
    </source>
</evidence>
<dbReference type="PANTHER" id="PTHR11066">
    <property type="entry name" value="ACYL-COA THIOESTERASE"/>
    <property type="match status" value="1"/>
</dbReference>
<comment type="caution">
    <text evidence="2">The sequence shown here is derived from an EMBL/GenBank/DDBJ whole genome shotgun (WGS) entry which is preliminary data.</text>
</comment>
<keyword evidence="3" id="KW-1185">Reference proteome</keyword>
<dbReference type="InterPro" id="IPR049450">
    <property type="entry name" value="ACOT8-like_C"/>
</dbReference>
<dbReference type="InterPro" id="IPR029069">
    <property type="entry name" value="HotDog_dom_sf"/>
</dbReference>
<dbReference type="Pfam" id="PF20789">
    <property type="entry name" value="4HBT_3C"/>
    <property type="match status" value="1"/>
</dbReference>
<sequence length="241" mass="27499">MPKVLPPGYENKILGDKNSDSGHLYFSRFPVDFSRMVMKDILTTHAVAIPKDYEQNQNYRMAVKKDLDELSNQKKLEFSEKHIKTPYYNFWLKIHLNISKENTNLHVILLAMISDLRLIIAANLPHLYGYNHNKGKLKAMMSLDHTIRFHTYDIDAVDWFLYELDSERAAGERSVSVGKIFNPKTGVHIATICQEHLCVPAQPSPLYRGDFTFYSAPPKLVDSQTGSDDADDLANVVVAKL</sequence>
<dbReference type="Gene3D" id="3.10.129.10">
    <property type="entry name" value="Hotdog Thioesterase"/>
    <property type="match status" value="1"/>
</dbReference>
<organism evidence="2 3">
    <name type="scientific">Zancudomyces culisetae</name>
    <name type="common">Gut fungus</name>
    <name type="synonym">Smittium culisetae</name>
    <dbReference type="NCBI Taxonomy" id="1213189"/>
    <lineage>
        <taxon>Eukaryota</taxon>
        <taxon>Fungi</taxon>
        <taxon>Fungi incertae sedis</taxon>
        <taxon>Zoopagomycota</taxon>
        <taxon>Kickxellomycotina</taxon>
        <taxon>Harpellomycetes</taxon>
        <taxon>Harpellales</taxon>
        <taxon>Legeriomycetaceae</taxon>
        <taxon>Zancudomyces</taxon>
    </lineage>
</organism>
<dbReference type="Proteomes" id="UP000188320">
    <property type="component" value="Unassembled WGS sequence"/>
</dbReference>
<proteinExistence type="predicted"/>
<dbReference type="GO" id="GO:0009062">
    <property type="term" value="P:fatty acid catabolic process"/>
    <property type="evidence" value="ECO:0007669"/>
    <property type="project" value="TreeGrafter"/>
</dbReference>
<reference evidence="3" key="1">
    <citation type="submission" date="2017-01" db="EMBL/GenBank/DDBJ databases">
        <authorList>
            <person name="Wang Y."/>
            <person name="White M."/>
            <person name="Kvist S."/>
            <person name="Moncalvo J.-M."/>
        </authorList>
    </citation>
    <scope>NUCLEOTIDE SEQUENCE [LARGE SCALE GENOMIC DNA]</scope>
    <source>
        <strain evidence="3">COL-18-3</strain>
    </source>
</reference>
<evidence type="ECO:0000313" key="2">
    <source>
        <dbReference type="EMBL" id="OMH79651.1"/>
    </source>
</evidence>
<gene>
    <name evidence="2" type="ORF">AX774_g6932</name>
</gene>